<evidence type="ECO:0000256" key="1">
    <source>
        <dbReference type="SAM" id="SignalP"/>
    </source>
</evidence>
<dbReference type="EMBL" id="LSRL02000044">
    <property type="protein sequence ID" value="TDG47414.1"/>
    <property type="molecule type" value="Genomic_DNA"/>
</dbReference>
<evidence type="ECO:0000313" key="3">
    <source>
        <dbReference type="Proteomes" id="UP000295192"/>
    </source>
</evidence>
<reference evidence="2 3" key="1">
    <citation type="journal article" date="2019" name="J. Hered.">
        <title>An Improved Genome Assembly for Drosophila navojoa, the Basal Species in the mojavensis Cluster.</title>
        <authorList>
            <person name="Vanderlinde T."/>
            <person name="Dupim E.G."/>
            <person name="Nazario-Yepiz N.O."/>
            <person name="Carvalho A.B."/>
        </authorList>
    </citation>
    <scope>NUCLEOTIDE SEQUENCE [LARGE SCALE GENOMIC DNA]</scope>
    <source>
        <strain evidence="2">Navoj_Jal97</strain>
        <tissue evidence="2">Whole organism</tissue>
    </source>
</reference>
<accession>A0A484BFD8</accession>
<sequence length="73" mass="8017">MPRPLSHSHSQLQRSLRPLQQPLRLLVPLLLLNICLQHVAVVTADNLESKALHVHLQVSARLAFVNVSTVAGA</sequence>
<keyword evidence="1" id="KW-0732">Signal</keyword>
<dbReference type="Proteomes" id="UP000295192">
    <property type="component" value="Unassembled WGS sequence"/>
</dbReference>
<dbReference type="AlphaFoldDB" id="A0A484BFD8"/>
<keyword evidence="3" id="KW-1185">Reference proteome</keyword>
<protein>
    <submittedName>
        <fullName evidence="2">Uncharacterized protein</fullName>
    </submittedName>
</protein>
<feature type="chain" id="PRO_5019723663" evidence="1">
    <location>
        <begin position="45"/>
        <end position="73"/>
    </location>
</feature>
<proteinExistence type="predicted"/>
<feature type="signal peptide" evidence="1">
    <location>
        <begin position="1"/>
        <end position="44"/>
    </location>
</feature>
<evidence type="ECO:0000313" key="2">
    <source>
        <dbReference type="EMBL" id="TDG47414.1"/>
    </source>
</evidence>
<name>A0A484BFD8_DRONA</name>
<comment type="caution">
    <text evidence="2">The sequence shown here is derived from an EMBL/GenBank/DDBJ whole genome shotgun (WGS) entry which is preliminary data.</text>
</comment>
<organism evidence="2 3">
    <name type="scientific">Drosophila navojoa</name>
    <name type="common">Fruit fly</name>
    <dbReference type="NCBI Taxonomy" id="7232"/>
    <lineage>
        <taxon>Eukaryota</taxon>
        <taxon>Metazoa</taxon>
        <taxon>Ecdysozoa</taxon>
        <taxon>Arthropoda</taxon>
        <taxon>Hexapoda</taxon>
        <taxon>Insecta</taxon>
        <taxon>Pterygota</taxon>
        <taxon>Neoptera</taxon>
        <taxon>Endopterygota</taxon>
        <taxon>Diptera</taxon>
        <taxon>Brachycera</taxon>
        <taxon>Muscomorpha</taxon>
        <taxon>Ephydroidea</taxon>
        <taxon>Drosophilidae</taxon>
        <taxon>Drosophila</taxon>
    </lineage>
</organism>
<gene>
    <name evidence="2" type="ORF">AWZ03_006142</name>
</gene>